<comment type="caution">
    <text evidence="1">The sequence shown here is derived from an EMBL/GenBank/DDBJ whole genome shotgun (WGS) entry which is preliminary data.</text>
</comment>
<gene>
    <name evidence="1" type="ORF">L9F63_004194</name>
</gene>
<accession>A0AAD8E7V8</accession>
<sequence length="59" mass="6871">RRARSLIHAHKLINDMFRNICSFKKIIFSAWPIIPSASQSIICTTNFIKLCQKFTKMCV</sequence>
<keyword evidence="2" id="KW-1185">Reference proteome</keyword>
<proteinExistence type="predicted"/>
<feature type="non-terminal residue" evidence="1">
    <location>
        <position position="1"/>
    </location>
</feature>
<dbReference type="Proteomes" id="UP001233999">
    <property type="component" value="Unassembled WGS sequence"/>
</dbReference>
<protein>
    <submittedName>
        <fullName evidence="1">Uncharacterized protein</fullName>
    </submittedName>
</protein>
<reference evidence="1" key="2">
    <citation type="submission" date="2023-05" db="EMBL/GenBank/DDBJ databases">
        <authorList>
            <person name="Fouks B."/>
        </authorList>
    </citation>
    <scope>NUCLEOTIDE SEQUENCE</scope>
    <source>
        <strain evidence="1">Stay&amp;Tobe</strain>
        <tissue evidence="1">Testes</tissue>
    </source>
</reference>
<evidence type="ECO:0000313" key="2">
    <source>
        <dbReference type="Proteomes" id="UP001233999"/>
    </source>
</evidence>
<feature type="non-terminal residue" evidence="1">
    <location>
        <position position="59"/>
    </location>
</feature>
<reference evidence="1" key="1">
    <citation type="journal article" date="2023" name="IScience">
        <title>Live-bearing cockroach genome reveals convergent evolutionary mechanisms linked to viviparity in insects and beyond.</title>
        <authorList>
            <person name="Fouks B."/>
            <person name="Harrison M.C."/>
            <person name="Mikhailova A.A."/>
            <person name="Marchal E."/>
            <person name="English S."/>
            <person name="Carruthers M."/>
            <person name="Jennings E.C."/>
            <person name="Chiamaka E.L."/>
            <person name="Frigard R.A."/>
            <person name="Pippel M."/>
            <person name="Attardo G.M."/>
            <person name="Benoit J.B."/>
            <person name="Bornberg-Bauer E."/>
            <person name="Tobe S.S."/>
        </authorList>
    </citation>
    <scope>NUCLEOTIDE SEQUENCE</scope>
    <source>
        <strain evidence="1">Stay&amp;Tobe</strain>
    </source>
</reference>
<evidence type="ECO:0000313" key="1">
    <source>
        <dbReference type="EMBL" id="KAJ9580121.1"/>
    </source>
</evidence>
<organism evidence="1 2">
    <name type="scientific">Diploptera punctata</name>
    <name type="common">Pacific beetle cockroach</name>
    <dbReference type="NCBI Taxonomy" id="6984"/>
    <lineage>
        <taxon>Eukaryota</taxon>
        <taxon>Metazoa</taxon>
        <taxon>Ecdysozoa</taxon>
        <taxon>Arthropoda</taxon>
        <taxon>Hexapoda</taxon>
        <taxon>Insecta</taxon>
        <taxon>Pterygota</taxon>
        <taxon>Neoptera</taxon>
        <taxon>Polyneoptera</taxon>
        <taxon>Dictyoptera</taxon>
        <taxon>Blattodea</taxon>
        <taxon>Blaberoidea</taxon>
        <taxon>Blaberidae</taxon>
        <taxon>Diplopterinae</taxon>
        <taxon>Diploptera</taxon>
    </lineage>
</organism>
<dbReference type="EMBL" id="JASPKZ010008359">
    <property type="protein sequence ID" value="KAJ9580121.1"/>
    <property type="molecule type" value="Genomic_DNA"/>
</dbReference>
<dbReference type="AlphaFoldDB" id="A0AAD8E7V8"/>
<name>A0AAD8E7V8_DIPPU</name>